<organism evidence="2 3">
    <name type="scientific">Paraburkholderia diazotrophica</name>
    <dbReference type="NCBI Taxonomy" id="667676"/>
    <lineage>
        <taxon>Bacteria</taxon>
        <taxon>Pseudomonadati</taxon>
        <taxon>Pseudomonadota</taxon>
        <taxon>Betaproteobacteria</taxon>
        <taxon>Burkholderiales</taxon>
        <taxon>Burkholderiaceae</taxon>
        <taxon>Paraburkholderia</taxon>
    </lineage>
</organism>
<evidence type="ECO:0000313" key="3">
    <source>
        <dbReference type="Proteomes" id="UP000198866"/>
    </source>
</evidence>
<evidence type="ECO:0000256" key="1">
    <source>
        <dbReference type="SAM" id="MobiDB-lite"/>
    </source>
</evidence>
<gene>
    <name evidence="2" type="ORF">SAMN05192539_102347</name>
</gene>
<name>A0A1H7CZG8_9BURK</name>
<reference evidence="3" key="1">
    <citation type="submission" date="2016-10" db="EMBL/GenBank/DDBJ databases">
        <authorList>
            <person name="Varghese N."/>
            <person name="Submissions S."/>
        </authorList>
    </citation>
    <scope>NUCLEOTIDE SEQUENCE [LARGE SCALE GENOMIC DNA]</scope>
    <source>
        <strain evidence="3">LMG 26031</strain>
    </source>
</reference>
<protein>
    <submittedName>
        <fullName evidence="2">Uncharacterized protein</fullName>
    </submittedName>
</protein>
<sequence length="145" mass="16185">MLDGPKLKHIAPSRHGADRPLTVVAQSAAYFADARYQRVVGYHAVAPHRFDEFVTGQEATQMQRQVFQQREGPGSESNRAPRDELAPIDVDLTFGVAQHAGHGGRRCCPFRRSFSIHPANVVYADALHGYAGPYHMENMCLRTNR</sequence>
<evidence type="ECO:0000313" key="2">
    <source>
        <dbReference type="EMBL" id="SEJ91265.1"/>
    </source>
</evidence>
<dbReference type="Proteomes" id="UP000198866">
    <property type="component" value="Unassembled WGS sequence"/>
</dbReference>
<feature type="region of interest" description="Disordered" evidence="1">
    <location>
        <begin position="61"/>
        <end position="83"/>
    </location>
</feature>
<accession>A0A1H7CZG8</accession>
<proteinExistence type="predicted"/>
<dbReference type="AlphaFoldDB" id="A0A1H7CZG8"/>
<dbReference type="EMBL" id="FNYE01000023">
    <property type="protein sequence ID" value="SEJ91265.1"/>
    <property type="molecule type" value="Genomic_DNA"/>
</dbReference>
<keyword evidence="3" id="KW-1185">Reference proteome</keyword>